<protein>
    <submittedName>
        <fullName evidence="2">Uncharacterized protein</fullName>
    </submittedName>
</protein>
<evidence type="ECO:0000256" key="1">
    <source>
        <dbReference type="SAM" id="Phobius"/>
    </source>
</evidence>
<comment type="caution">
    <text evidence="2">The sequence shown here is derived from an EMBL/GenBank/DDBJ whole genome shotgun (WGS) entry which is preliminary data.</text>
</comment>
<feature type="transmembrane region" description="Helical" evidence="1">
    <location>
        <begin position="162"/>
        <end position="181"/>
    </location>
</feature>
<dbReference type="RefSeq" id="WP_123747431.1">
    <property type="nucleotide sequence ID" value="NZ_RJKM01000001.1"/>
</dbReference>
<gene>
    <name evidence="2" type="ORF">EDD40_7994</name>
</gene>
<keyword evidence="1" id="KW-0472">Membrane</keyword>
<keyword evidence="3" id="KW-1185">Reference proteome</keyword>
<dbReference type="EMBL" id="RJKM01000001">
    <property type="protein sequence ID" value="ROP42491.1"/>
    <property type="molecule type" value="Genomic_DNA"/>
</dbReference>
<name>A0A3N1HJ65_9PSEU</name>
<keyword evidence="1" id="KW-1133">Transmembrane helix</keyword>
<proteinExistence type="predicted"/>
<accession>A0A3N1HJ65</accession>
<organism evidence="2 3">
    <name type="scientific">Saccharothrix texasensis</name>
    <dbReference type="NCBI Taxonomy" id="103734"/>
    <lineage>
        <taxon>Bacteria</taxon>
        <taxon>Bacillati</taxon>
        <taxon>Actinomycetota</taxon>
        <taxon>Actinomycetes</taxon>
        <taxon>Pseudonocardiales</taxon>
        <taxon>Pseudonocardiaceae</taxon>
        <taxon>Saccharothrix</taxon>
    </lineage>
</organism>
<feature type="transmembrane region" description="Helical" evidence="1">
    <location>
        <begin position="81"/>
        <end position="100"/>
    </location>
</feature>
<reference evidence="2 3" key="1">
    <citation type="submission" date="2018-11" db="EMBL/GenBank/DDBJ databases">
        <title>Sequencing the genomes of 1000 actinobacteria strains.</title>
        <authorList>
            <person name="Klenk H.-P."/>
        </authorList>
    </citation>
    <scope>NUCLEOTIDE SEQUENCE [LARGE SCALE GENOMIC DNA]</scope>
    <source>
        <strain evidence="2 3">DSM 44231</strain>
    </source>
</reference>
<evidence type="ECO:0000313" key="3">
    <source>
        <dbReference type="Proteomes" id="UP000268727"/>
    </source>
</evidence>
<evidence type="ECO:0000313" key="2">
    <source>
        <dbReference type="EMBL" id="ROP42491.1"/>
    </source>
</evidence>
<feature type="transmembrane region" description="Helical" evidence="1">
    <location>
        <begin position="51"/>
        <end position="69"/>
    </location>
</feature>
<dbReference type="Proteomes" id="UP000268727">
    <property type="component" value="Unassembled WGS sequence"/>
</dbReference>
<feature type="transmembrane region" description="Helical" evidence="1">
    <location>
        <begin position="237"/>
        <end position="256"/>
    </location>
</feature>
<keyword evidence="1" id="KW-0812">Transmembrane</keyword>
<dbReference type="OrthoDB" id="3474742at2"/>
<dbReference type="AlphaFoldDB" id="A0A3N1HJ65"/>
<sequence>MPKGTSPGADLSVRPADLERAGVWLTGHGLADVRPTALLATRLEVRRRARLAASVLLAAFLIAVALTYTGGTVDGSGDRRWSLLVLTALVVGLVLAQSSLDWWVRRVDRRAGATLPRRAAHPVRLGWRTVLGRPRAAFAVATFAGGTAPAIGTLTLDDPTARYAAVILLIGLCGLAVGVVVQLRHVLTHPVVADDEVSLTADVIMRVEDARVGAAPTAVWSVWSLPVVSVFSTAFGWWNAAWVAFIVLSVIALALIEARTARSAAVARNAMSAP</sequence>